<dbReference type="AlphaFoldDB" id="A0A0R1MWM8"/>
<dbReference type="RefSeq" id="WP_057820668.1">
    <property type="nucleotide sequence ID" value="NZ_AZEC01000007.1"/>
</dbReference>
<sequence>MALAVLLCIGGLSACGKKTSLVATAVKRADTTWFLYAGTGKKDTLSFQFNKNDAVVKAVDAVGETAGQNKLNGNFANPKYTADTAAETLRVDANQTITMTFLSEFTGRANGQNVVGYNVRYNNKTYHFVRLKRTPKKQSASSASTPQSSGVSGTGADSELAAKLMKSIVNVNDGAEPLQDKAFVGTYTFRMFIGKNVGLGQITINENGTYQNAITELNTTNPDDVDKASMISYSLVTGQLEALYGKEYLNPRNLLTVAYTVHGQNIQRRLPQRVTLWTNGHGGNNINLARARVENTGQHLIFYSKDYTPWPKEGLGPVQTGLAMTKAEGTTPQVQDIYTTSLNAYRDIQKTPVKNNADFMQLLGAISDAHRQAVGQVAVDFSDRYGAGVKTTDYQGIAKDGSKQPQMQYVFVVSPAKVVEGATYIINTQSGSLLVFGMLNNKLYLLHQPDPDSATVTWIGMNDVDLTVPPLQIRLNPGI</sequence>
<protein>
    <submittedName>
        <fullName evidence="2">Uncharacterized protein</fullName>
    </submittedName>
</protein>
<reference evidence="2 3" key="1">
    <citation type="journal article" date="2015" name="Genome Announc.">
        <title>Expanding the biotechnology potential of lactobacilli through comparative genomics of 213 strains and associated genera.</title>
        <authorList>
            <person name="Sun Z."/>
            <person name="Harris H.M."/>
            <person name="McCann A."/>
            <person name="Guo C."/>
            <person name="Argimon S."/>
            <person name="Zhang W."/>
            <person name="Yang X."/>
            <person name="Jeffery I.B."/>
            <person name="Cooney J.C."/>
            <person name="Kagawa T.F."/>
            <person name="Liu W."/>
            <person name="Song Y."/>
            <person name="Salvetti E."/>
            <person name="Wrobel A."/>
            <person name="Rasinkangas P."/>
            <person name="Parkhill J."/>
            <person name="Rea M.C."/>
            <person name="O'Sullivan O."/>
            <person name="Ritari J."/>
            <person name="Douillard F.P."/>
            <person name="Paul Ross R."/>
            <person name="Yang R."/>
            <person name="Briner A.E."/>
            <person name="Felis G.E."/>
            <person name="de Vos W.M."/>
            <person name="Barrangou R."/>
            <person name="Klaenhammer T.R."/>
            <person name="Caufield P.W."/>
            <person name="Cui Y."/>
            <person name="Zhang H."/>
            <person name="O'Toole P.W."/>
        </authorList>
    </citation>
    <scope>NUCLEOTIDE SEQUENCE [LARGE SCALE GENOMIC DNA]</scope>
    <source>
        <strain evidence="2 3">DSM 12744</strain>
    </source>
</reference>
<evidence type="ECO:0000256" key="1">
    <source>
        <dbReference type="SAM" id="MobiDB-lite"/>
    </source>
</evidence>
<comment type="caution">
    <text evidence="2">The sequence shown here is derived from an EMBL/GenBank/DDBJ whole genome shotgun (WGS) entry which is preliminary data.</text>
</comment>
<dbReference type="OrthoDB" id="2266770at2"/>
<name>A0A0R1MWM8_9LACO</name>
<dbReference type="PATRIC" id="fig|1423792.3.peg.2993"/>
<evidence type="ECO:0000313" key="3">
    <source>
        <dbReference type="Proteomes" id="UP000051330"/>
    </source>
</evidence>
<feature type="compositionally biased region" description="Low complexity" evidence="1">
    <location>
        <begin position="137"/>
        <end position="149"/>
    </location>
</feature>
<proteinExistence type="predicted"/>
<dbReference type="Proteomes" id="UP000051330">
    <property type="component" value="Unassembled WGS sequence"/>
</dbReference>
<feature type="region of interest" description="Disordered" evidence="1">
    <location>
        <begin position="133"/>
        <end position="155"/>
    </location>
</feature>
<keyword evidence="3" id="KW-1185">Reference proteome</keyword>
<dbReference type="STRING" id="1423792.FD09_GL002919"/>
<gene>
    <name evidence="2" type="ORF">FD09_GL002919</name>
</gene>
<dbReference type="EMBL" id="AZEC01000007">
    <property type="protein sequence ID" value="KRL12599.1"/>
    <property type="molecule type" value="Genomic_DNA"/>
</dbReference>
<accession>A0A0R1MWM8</accession>
<organism evidence="2 3">
    <name type="scientific">Schleiferilactobacillus perolens DSM 12744</name>
    <dbReference type="NCBI Taxonomy" id="1423792"/>
    <lineage>
        <taxon>Bacteria</taxon>
        <taxon>Bacillati</taxon>
        <taxon>Bacillota</taxon>
        <taxon>Bacilli</taxon>
        <taxon>Lactobacillales</taxon>
        <taxon>Lactobacillaceae</taxon>
        <taxon>Schleiferilactobacillus</taxon>
    </lineage>
</organism>
<evidence type="ECO:0000313" key="2">
    <source>
        <dbReference type="EMBL" id="KRL12599.1"/>
    </source>
</evidence>